<name>A0AAD7KTC4_QUISA</name>
<dbReference type="Proteomes" id="UP001163823">
    <property type="component" value="Chromosome 13"/>
</dbReference>
<comment type="caution">
    <text evidence="18">The sequence shown here is derived from an EMBL/GenBank/DDBJ whole genome shotgun (WGS) entry which is preliminary data.</text>
</comment>
<evidence type="ECO:0000256" key="10">
    <source>
        <dbReference type="ARBA" id="ARBA00022833"/>
    </source>
</evidence>
<comment type="subcellular location">
    <subcellularLocation>
        <location evidence="2">Membrane</location>
        <topology evidence="2">Single-pass membrane protein</topology>
    </subcellularLocation>
</comment>
<keyword evidence="10" id="KW-0862">Zinc</keyword>
<evidence type="ECO:0000256" key="1">
    <source>
        <dbReference type="ARBA" id="ARBA00000900"/>
    </source>
</evidence>
<feature type="compositionally biased region" description="Pro residues" evidence="15">
    <location>
        <begin position="46"/>
        <end position="66"/>
    </location>
</feature>
<evidence type="ECO:0000256" key="13">
    <source>
        <dbReference type="ARBA" id="ARBA00024209"/>
    </source>
</evidence>
<dbReference type="GO" id="GO:0016567">
    <property type="term" value="P:protein ubiquitination"/>
    <property type="evidence" value="ECO:0007669"/>
    <property type="project" value="InterPro"/>
</dbReference>
<keyword evidence="8 14" id="KW-0863">Zinc-finger</keyword>
<evidence type="ECO:0000256" key="6">
    <source>
        <dbReference type="ARBA" id="ARBA00022692"/>
    </source>
</evidence>
<comment type="catalytic activity">
    <reaction evidence="1">
        <text>S-ubiquitinyl-[E2 ubiquitin-conjugating enzyme]-L-cysteine + [acceptor protein]-L-lysine = [E2 ubiquitin-conjugating enzyme]-L-cysteine + N(6)-ubiquitinyl-[acceptor protein]-L-lysine.</text>
        <dbReference type="EC" id="2.3.2.27"/>
    </reaction>
</comment>
<evidence type="ECO:0000256" key="9">
    <source>
        <dbReference type="ARBA" id="ARBA00022786"/>
    </source>
</evidence>
<evidence type="ECO:0000256" key="7">
    <source>
        <dbReference type="ARBA" id="ARBA00022723"/>
    </source>
</evidence>
<dbReference type="InterPro" id="IPR044600">
    <property type="entry name" value="ATL1/ATL16-like"/>
</dbReference>
<dbReference type="PANTHER" id="PTHR46913">
    <property type="entry name" value="RING-H2 FINGER PROTEIN ATL16"/>
    <property type="match status" value="1"/>
</dbReference>
<dbReference type="CDD" id="cd16461">
    <property type="entry name" value="RING-H2_EL5-like"/>
    <property type="match status" value="1"/>
</dbReference>
<dbReference type="KEGG" id="qsa:O6P43_030500"/>
<evidence type="ECO:0000256" key="16">
    <source>
        <dbReference type="SAM" id="Phobius"/>
    </source>
</evidence>
<evidence type="ECO:0000259" key="17">
    <source>
        <dbReference type="PROSITE" id="PS50089"/>
    </source>
</evidence>
<evidence type="ECO:0000256" key="12">
    <source>
        <dbReference type="ARBA" id="ARBA00023136"/>
    </source>
</evidence>
<dbReference type="FunFam" id="3.30.40.10:FF:000233">
    <property type="entry name" value="RING-H2 finger protein ATL54"/>
    <property type="match status" value="1"/>
</dbReference>
<dbReference type="GO" id="GO:0008270">
    <property type="term" value="F:zinc ion binding"/>
    <property type="evidence" value="ECO:0007669"/>
    <property type="project" value="UniProtKB-KW"/>
</dbReference>
<dbReference type="EC" id="2.3.2.27" evidence="4"/>
<keyword evidence="12 16" id="KW-0472">Membrane</keyword>
<evidence type="ECO:0000313" key="19">
    <source>
        <dbReference type="Proteomes" id="UP001163823"/>
    </source>
</evidence>
<feature type="domain" description="RING-type" evidence="17">
    <location>
        <begin position="165"/>
        <end position="207"/>
    </location>
</feature>
<gene>
    <name evidence="18" type="ORF">O6P43_030500</name>
</gene>
<dbReference type="SUPFAM" id="SSF57850">
    <property type="entry name" value="RING/U-box"/>
    <property type="match status" value="1"/>
</dbReference>
<organism evidence="18 19">
    <name type="scientific">Quillaja saponaria</name>
    <name type="common">Soap bark tree</name>
    <dbReference type="NCBI Taxonomy" id="32244"/>
    <lineage>
        <taxon>Eukaryota</taxon>
        <taxon>Viridiplantae</taxon>
        <taxon>Streptophyta</taxon>
        <taxon>Embryophyta</taxon>
        <taxon>Tracheophyta</taxon>
        <taxon>Spermatophyta</taxon>
        <taxon>Magnoliopsida</taxon>
        <taxon>eudicotyledons</taxon>
        <taxon>Gunneridae</taxon>
        <taxon>Pentapetalae</taxon>
        <taxon>rosids</taxon>
        <taxon>fabids</taxon>
        <taxon>Fabales</taxon>
        <taxon>Quillajaceae</taxon>
        <taxon>Quillaja</taxon>
    </lineage>
</organism>
<proteinExistence type="inferred from homology"/>
<evidence type="ECO:0000256" key="14">
    <source>
        <dbReference type="PROSITE-ProRule" id="PRU00175"/>
    </source>
</evidence>
<feature type="transmembrane region" description="Helical" evidence="16">
    <location>
        <begin position="73"/>
        <end position="100"/>
    </location>
</feature>
<keyword evidence="19" id="KW-1185">Reference proteome</keyword>
<dbReference type="AlphaFoldDB" id="A0AAD7KTC4"/>
<evidence type="ECO:0000256" key="8">
    <source>
        <dbReference type="ARBA" id="ARBA00022771"/>
    </source>
</evidence>
<keyword evidence="7" id="KW-0479">Metal-binding</keyword>
<dbReference type="EMBL" id="JARAOO010000013">
    <property type="protein sequence ID" value="KAJ7945440.1"/>
    <property type="molecule type" value="Genomic_DNA"/>
</dbReference>
<dbReference type="Gene3D" id="3.30.40.10">
    <property type="entry name" value="Zinc/RING finger domain, C3HC4 (zinc finger)"/>
    <property type="match status" value="1"/>
</dbReference>
<dbReference type="InterPro" id="IPR013083">
    <property type="entry name" value="Znf_RING/FYVE/PHD"/>
</dbReference>
<evidence type="ECO:0000256" key="3">
    <source>
        <dbReference type="ARBA" id="ARBA00004906"/>
    </source>
</evidence>
<dbReference type="InterPro" id="IPR001841">
    <property type="entry name" value="Znf_RING"/>
</dbReference>
<dbReference type="SMART" id="SM01197">
    <property type="entry name" value="FANCL_C"/>
    <property type="match status" value="1"/>
</dbReference>
<dbReference type="Pfam" id="PF13639">
    <property type="entry name" value="zf-RING_2"/>
    <property type="match status" value="1"/>
</dbReference>
<dbReference type="PROSITE" id="PS50089">
    <property type="entry name" value="ZF_RING_2"/>
    <property type="match status" value="1"/>
</dbReference>
<reference evidence="18" key="1">
    <citation type="journal article" date="2023" name="Science">
        <title>Elucidation of the pathway for biosynthesis of saponin adjuvants from the soapbark tree.</title>
        <authorList>
            <person name="Reed J."/>
            <person name="Orme A."/>
            <person name="El-Demerdash A."/>
            <person name="Owen C."/>
            <person name="Martin L.B.B."/>
            <person name="Misra R.C."/>
            <person name="Kikuchi S."/>
            <person name="Rejzek M."/>
            <person name="Martin A.C."/>
            <person name="Harkess A."/>
            <person name="Leebens-Mack J."/>
            <person name="Louveau T."/>
            <person name="Stephenson M.J."/>
            <person name="Osbourn A."/>
        </authorList>
    </citation>
    <scope>NUCLEOTIDE SEQUENCE</scope>
    <source>
        <strain evidence="18">S10</strain>
    </source>
</reference>
<evidence type="ECO:0000256" key="2">
    <source>
        <dbReference type="ARBA" id="ARBA00004167"/>
    </source>
</evidence>
<evidence type="ECO:0000313" key="18">
    <source>
        <dbReference type="EMBL" id="KAJ7945440.1"/>
    </source>
</evidence>
<comment type="pathway">
    <text evidence="3">Protein modification; protein ubiquitination.</text>
</comment>
<evidence type="ECO:0000256" key="5">
    <source>
        <dbReference type="ARBA" id="ARBA00022679"/>
    </source>
</evidence>
<sequence length="376" mass="41116">MGVHSHPNCDVPCNPKKNTQGSCSDICFDKCPHLCKSHNGIEWPPQLPFIPPPPPPPRQHPLQPPPSHHDSGIISILFIIITALVPCLVVIGCILICSYARRICLRRRISQITFETQESFPNENHEPEMDHPIWFTTVGLRESFIDSITVCNYRRGEGLIEGTECSVCLSEFEQDERLRLLPKCSHAFHISCIDTWLRSHKNCPLCRAPIIVDNLSSAPAAQVSGTGSGLNNFGLTQETQMAHLELDNGGMEVQQLGEVGGSGLRVRDDVSDALPIQDGTDAGIPGDLAVNQLMGKENLKPVRRSISMDAGANVNSEHDSSDTNLVDKKSIRVAKRGSGSSSTDNLAKIGGSLQLHKGAISMKRSFSSSRKFLSFK</sequence>
<keyword evidence="5" id="KW-0808">Transferase</keyword>
<dbReference type="SMART" id="SM00184">
    <property type="entry name" value="RING"/>
    <property type="match status" value="1"/>
</dbReference>
<protein>
    <recommendedName>
        <fullName evidence="4">RING-type E3 ubiquitin transferase</fullName>
        <ecNumber evidence="4">2.3.2.27</ecNumber>
    </recommendedName>
</protein>
<dbReference type="GO" id="GO:0061630">
    <property type="term" value="F:ubiquitin protein ligase activity"/>
    <property type="evidence" value="ECO:0007669"/>
    <property type="project" value="UniProtKB-EC"/>
</dbReference>
<evidence type="ECO:0000256" key="4">
    <source>
        <dbReference type="ARBA" id="ARBA00012483"/>
    </source>
</evidence>
<evidence type="ECO:0000256" key="15">
    <source>
        <dbReference type="SAM" id="MobiDB-lite"/>
    </source>
</evidence>
<keyword evidence="9" id="KW-0833">Ubl conjugation pathway</keyword>
<dbReference type="PANTHER" id="PTHR46913:SF19">
    <property type="entry name" value="RING-TYPE E3 UBIQUITIN TRANSFERASE"/>
    <property type="match status" value="1"/>
</dbReference>
<feature type="region of interest" description="Disordered" evidence="15">
    <location>
        <begin position="46"/>
        <end position="67"/>
    </location>
</feature>
<keyword evidence="6 16" id="KW-0812">Transmembrane</keyword>
<comment type="similarity">
    <text evidence="13">Belongs to the RING-type zinc finger family. ATL subfamily.</text>
</comment>
<dbReference type="GO" id="GO:0016020">
    <property type="term" value="C:membrane"/>
    <property type="evidence" value="ECO:0007669"/>
    <property type="project" value="UniProtKB-SubCell"/>
</dbReference>
<accession>A0AAD7KTC4</accession>
<keyword evidence="11 16" id="KW-1133">Transmembrane helix</keyword>
<evidence type="ECO:0000256" key="11">
    <source>
        <dbReference type="ARBA" id="ARBA00022989"/>
    </source>
</evidence>